<protein>
    <submittedName>
        <fullName evidence="2">Uncharacterized protein</fullName>
    </submittedName>
</protein>
<organism evidence="2 3">
    <name type="scientific">Schistosoma mekongi</name>
    <name type="common">Parasitic worm</name>
    <dbReference type="NCBI Taxonomy" id="38744"/>
    <lineage>
        <taxon>Eukaryota</taxon>
        <taxon>Metazoa</taxon>
        <taxon>Spiralia</taxon>
        <taxon>Lophotrochozoa</taxon>
        <taxon>Platyhelminthes</taxon>
        <taxon>Trematoda</taxon>
        <taxon>Digenea</taxon>
        <taxon>Strigeidida</taxon>
        <taxon>Schistosomatoidea</taxon>
        <taxon>Schistosomatidae</taxon>
        <taxon>Schistosoma</taxon>
    </lineage>
</organism>
<comment type="caution">
    <text evidence="2">The sequence shown here is derived from an EMBL/GenBank/DDBJ whole genome shotgun (WGS) entry which is preliminary data.</text>
</comment>
<evidence type="ECO:0000313" key="2">
    <source>
        <dbReference type="EMBL" id="KAK4468622.1"/>
    </source>
</evidence>
<evidence type="ECO:0000256" key="1">
    <source>
        <dbReference type="SAM" id="MobiDB-lite"/>
    </source>
</evidence>
<feature type="region of interest" description="Disordered" evidence="1">
    <location>
        <begin position="1"/>
        <end position="46"/>
    </location>
</feature>
<reference evidence="2" key="1">
    <citation type="submission" date="2022-04" db="EMBL/GenBank/DDBJ databases">
        <authorList>
            <person name="Xu L."/>
            <person name="Lv Z."/>
        </authorList>
    </citation>
    <scope>NUCLEOTIDE SEQUENCE</scope>
    <source>
        <strain evidence="2">LV_2022a</strain>
    </source>
</reference>
<dbReference type="AlphaFoldDB" id="A0AAE1Z867"/>
<dbReference type="InterPro" id="IPR019034">
    <property type="entry name" value="UPF0390"/>
</dbReference>
<accession>A0AAE1Z867</accession>
<proteinExistence type="predicted"/>
<feature type="compositionally biased region" description="Basic residues" evidence="1">
    <location>
        <begin position="1"/>
        <end position="14"/>
    </location>
</feature>
<name>A0AAE1Z867_SCHME</name>
<dbReference type="Pfam" id="PF09495">
    <property type="entry name" value="DUF2462"/>
    <property type="match status" value="1"/>
</dbReference>
<feature type="compositionally biased region" description="Basic residues" evidence="1">
    <location>
        <begin position="32"/>
        <end position="45"/>
    </location>
</feature>
<evidence type="ECO:0000313" key="3">
    <source>
        <dbReference type="Proteomes" id="UP001292079"/>
    </source>
</evidence>
<gene>
    <name evidence="2" type="ORF">MN116_007810</name>
</gene>
<reference evidence="2" key="2">
    <citation type="journal article" date="2023" name="Infect Dis Poverty">
        <title>Chromosome-scale genome of the human blood fluke Schistosoma mekongi and its implications for public health.</title>
        <authorList>
            <person name="Zhou M."/>
            <person name="Xu L."/>
            <person name="Xu D."/>
            <person name="Chen W."/>
            <person name="Khan J."/>
            <person name="Hu Y."/>
            <person name="Huang H."/>
            <person name="Wei H."/>
            <person name="Zhang Y."/>
            <person name="Chusongsang P."/>
            <person name="Tanasarnprasert K."/>
            <person name="Hu X."/>
            <person name="Limpanont Y."/>
            <person name="Lv Z."/>
        </authorList>
    </citation>
    <scope>NUCLEOTIDE SEQUENCE</scope>
    <source>
        <strain evidence="2">LV_2022a</strain>
    </source>
</reference>
<dbReference type="Proteomes" id="UP001292079">
    <property type="component" value="Unassembled WGS sequence"/>
</dbReference>
<sequence length="87" mass="9972">MAQGKLKVKTKLPKGAKSGRSEKSLQKQSSKPMRKGNRVIKPKKEKLKETHEMKKHMEKMLKKSIEKQAIEKVSSCEPRSLKIVKES</sequence>
<dbReference type="EMBL" id="JALJAT010000006">
    <property type="protein sequence ID" value="KAK4468622.1"/>
    <property type="molecule type" value="Genomic_DNA"/>
</dbReference>
<keyword evidence="3" id="KW-1185">Reference proteome</keyword>